<dbReference type="Pfam" id="PF00072">
    <property type="entry name" value="Response_reg"/>
    <property type="match status" value="1"/>
</dbReference>
<name>A0A1T5I2I6_9GAMM</name>
<evidence type="ECO:0000259" key="2">
    <source>
        <dbReference type="PROSITE" id="PS50110"/>
    </source>
</evidence>
<proteinExistence type="predicted"/>
<dbReference type="InterPro" id="IPR011006">
    <property type="entry name" value="CheY-like_superfamily"/>
</dbReference>
<organism evidence="3 4">
    <name type="scientific">Photobacterium piscicola</name>
    <dbReference type="NCBI Taxonomy" id="1378299"/>
    <lineage>
        <taxon>Bacteria</taxon>
        <taxon>Pseudomonadati</taxon>
        <taxon>Pseudomonadota</taxon>
        <taxon>Gammaproteobacteria</taxon>
        <taxon>Vibrionales</taxon>
        <taxon>Vibrionaceae</taxon>
        <taxon>Photobacterium</taxon>
    </lineage>
</organism>
<dbReference type="AlphaFoldDB" id="A0A1T5I2I6"/>
<feature type="domain" description="Response regulatory" evidence="2">
    <location>
        <begin position="6"/>
        <end position="127"/>
    </location>
</feature>
<dbReference type="SMART" id="SM00448">
    <property type="entry name" value="REC"/>
    <property type="match status" value="1"/>
</dbReference>
<reference evidence="3 4" key="1">
    <citation type="submission" date="2017-02" db="EMBL/GenBank/DDBJ databases">
        <authorList>
            <person name="Peterson S.W."/>
        </authorList>
    </citation>
    <scope>NUCLEOTIDE SEQUENCE [LARGE SCALE GENOMIC DNA]</scope>
    <source>
        <strain evidence="4">type strain: NCCB 100098</strain>
    </source>
</reference>
<dbReference type="Proteomes" id="UP000189966">
    <property type="component" value="Unassembled WGS sequence"/>
</dbReference>
<dbReference type="PROSITE" id="PS50110">
    <property type="entry name" value="RESPONSE_REGULATORY"/>
    <property type="match status" value="1"/>
</dbReference>
<gene>
    <name evidence="3" type="primary">cheY_3</name>
    <name evidence="3" type="ORF">CZ809_02630</name>
</gene>
<evidence type="ECO:0000313" key="3">
    <source>
        <dbReference type="EMBL" id="SKC33095.1"/>
    </source>
</evidence>
<sequence>MRRSQSVLIVDDSSIIQQTTKLILVNGQFQSANIYCASNASEAIKYCQQQTFDILFLDFNLGFGSTGLQLLERLYHNKLLQHSPLIFILTADDSPAVLMGFSEYQPDDYLVKPLRLNTLKQRLEYVFEQRVINDRAFECYLHSGIDGVEEMCAKSNVTVSTYCTTITAVAKRLFNQKQPHLNADIETLLTLIQQHYHSLPAQLLLAQLWLQQQNFQALNPLLNQLRDLYPDHLMLLEYSACSALLQQKITQGYDFWLKAHNVSKNNLHRLFGLLWIECHFHNHSAMQQHLREAISYLRHSVWDKPCYHAFIVWLQLQHSDKKNLPIERLWRTISQQKTITKHERAFIYLLQAWQYLDNDSNLHAYKSYIAAIETIQQTAPEQHSFEFDAIALCISKRLAMTRHKIDCYQRLQHNLHQHQNEPHSIIKQMWLETMQPTTSHHTDEQYRYALRLLKQKYYIEAGQSMLLLWPQYRFDDVLARCLIELSSRGYIDNDPQHQQWIREARWTFESQEFKPDWYLRLKAQYRFLQQPLY</sequence>
<dbReference type="Gene3D" id="3.40.50.2300">
    <property type="match status" value="1"/>
</dbReference>
<dbReference type="SUPFAM" id="SSF52172">
    <property type="entry name" value="CheY-like"/>
    <property type="match status" value="1"/>
</dbReference>
<dbReference type="PANTHER" id="PTHR43228">
    <property type="entry name" value="TWO-COMPONENT RESPONSE REGULATOR"/>
    <property type="match status" value="1"/>
</dbReference>
<dbReference type="InterPro" id="IPR052048">
    <property type="entry name" value="ST_Response_Regulator"/>
</dbReference>
<dbReference type="PANTHER" id="PTHR43228:SF1">
    <property type="entry name" value="TWO-COMPONENT RESPONSE REGULATOR ARR22"/>
    <property type="match status" value="1"/>
</dbReference>
<protein>
    <submittedName>
        <fullName evidence="3">Chemotaxis protein CheY</fullName>
    </submittedName>
</protein>
<dbReference type="InterPro" id="IPR001789">
    <property type="entry name" value="Sig_transdc_resp-reg_receiver"/>
</dbReference>
<evidence type="ECO:0000256" key="1">
    <source>
        <dbReference type="PROSITE-ProRule" id="PRU00169"/>
    </source>
</evidence>
<dbReference type="EMBL" id="FUZI01000004">
    <property type="protein sequence ID" value="SKC33095.1"/>
    <property type="molecule type" value="Genomic_DNA"/>
</dbReference>
<keyword evidence="1" id="KW-0597">Phosphoprotein</keyword>
<evidence type="ECO:0000313" key="4">
    <source>
        <dbReference type="Proteomes" id="UP000189966"/>
    </source>
</evidence>
<feature type="modified residue" description="4-aspartylphosphate" evidence="1">
    <location>
        <position position="58"/>
    </location>
</feature>
<dbReference type="OrthoDB" id="7298659at2"/>
<dbReference type="GO" id="GO:0000160">
    <property type="term" value="P:phosphorelay signal transduction system"/>
    <property type="evidence" value="ECO:0007669"/>
    <property type="project" value="InterPro"/>
</dbReference>
<accession>A0A1T5I2I6</accession>
<dbReference type="RefSeq" id="WP_080158065.1">
    <property type="nucleotide sequence ID" value="NZ_FUZI01000004.1"/>
</dbReference>